<dbReference type="HOGENOM" id="CLU_044208_1_1_10"/>
<dbReference type="eggNOG" id="COG0586">
    <property type="taxonomic scope" value="Bacteria"/>
</dbReference>
<comment type="subcellular location">
    <subcellularLocation>
        <location evidence="1">Cell membrane</location>
        <topology evidence="1">Multi-pass membrane protein</topology>
    </subcellularLocation>
</comment>
<evidence type="ECO:0000256" key="3">
    <source>
        <dbReference type="ARBA" id="ARBA00022692"/>
    </source>
</evidence>
<keyword evidence="3 6" id="KW-0812">Transmembrane</keyword>
<keyword evidence="9" id="KW-1185">Reference proteome</keyword>
<feature type="transmembrane region" description="Helical" evidence="6">
    <location>
        <begin position="182"/>
        <end position="202"/>
    </location>
</feature>
<organism evidence="8 9">
    <name type="scientific">Chlorobium phaeobacteroides (strain DSM 266 / SMG 266 / 2430)</name>
    <dbReference type="NCBI Taxonomy" id="290317"/>
    <lineage>
        <taxon>Bacteria</taxon>
        <taxon>Pseudomonadati</taxon>
        <taxon>Chlorobiota</taxon>
        <taxon>Chlorobiia</taxon>
        <taxon>Chlorobiales</taxon>
        <taxon>Chlorobiaceae</taxon>
        <taxon>Chlorobium/Pelodictyon group</taxon>
        <taxon>Chlorobium</taxon>
    </lineage>
</organism>
<protein>
    <submittedName>
        <fullName evidence="8">DedA family protein</fullName>
    </submittedName>
</protein>
<dbReference type="RefSeq" id="WP_011744892.1">
    <property type="nucleotide sequence ID" value="NC_008639.1"/>
</dbReference>
<evidence type="ECO:0000256" key="2">
    <source>
        <dbReference type="ARBA" id="ARBA00022475"/>
    </source>
</evidence>
<dbReference type="InterPro" id="IPR032816">
    <property type="entry name" value="VTT_dom"/>
</dbReference>
<dbReference type="OrthoDB" id="9813426at2"/>
<feature type="domain" description="VTT" evidence="7">
    <location>
        <begin position="34"/>
        <end position="169"/>
    </location>
</feature>
<accession>A1BF88</accession>
<dbReference type="Pfam" id="PF09335">
    <property type="entry name" value="VTT_dom"/>
    <property type="match status" value="1"/>
</dbReference>
<dbReference type="EMBL" id="CP000492">
    <property type="protein sequence ID" value="ABL65065.1"/>
    <property type="molecule type" value="Genomic_DNA"/>
</dbReference>
<dbReference type="STRING" id="290317.Cpha266_1018"/>
<evidence type="ECO:0000313" key="8">
    <source>
        <dbReference type="EMBL" id="ABL65065.1"/>
    </source>
</evidence>
<dbReference type="PANTHER" id="PTHR42709">
    <property type="entry name" value="ALKALINE PHOSPHATASE LIKE PROTEIN"/>
    <property type="match status" value="1"/>
</dbReference>
<keyword evidence="2" id="KW-1003">Cell membrane</keyword>
<keyword evidence="5 6" id="KW-0472">Membrane</keyword>
<feature type="transmembrane region" description="Helical" evidence="6">
    <location>
        <begin position="148"/>
        <end position="170"/>
    </location>
</feature>
<sequence>MLEPVIDYLQHADPFSVYVFLFLIAFLENVIPPIPGDIAVAFIGYMIHSSKLSFTATVLWASLGSTSGFMLLYMLSRRLGLKLYAVGESTAQHRLSQSVHRFFPPSDMETLRRKFSTHGYLAVLFNRFLLGSRAVISVMTGLMHLNPFLVLLASLASATLWNILLLYGGLLLGRNWQEIGRYAIMYSFPVTAIFVVLLFFSVRKFMKERKQGDH</sequence>
<reference evidence="8 9" key="1">
    <citation type="submission" date="2006-12" db="EMBL/GenBank/DDBJ databases">
        <title>Complete sequence of Chlorobium phaeobacteroides DSM 266.</title>
        <authorList>
            <consortium name="US DOE Joint Genome Institute"/>
            <person name="Copeland A."/>
            <person name="Lucas S."/>
            <person name="Lapidus A."/>
            <person name="Barry K."/>
            <person name="Detter J.C."/>
            <person name="Glavina del Rio T."/>
            <person name="Hammon N."/>
            <person name="Israni S."/>
            <person name="Pitluck S."/>
            <person name="Goltsman E."/>
            <person name="Schmutz J."/>
            <person name="Larimer F."/>
            <person name="Land M."/>
            <person name="Hauser L."/>
            <person name="Mikhailova N."/>
            <person name="Li T."/>
            <person name="Overmann J."/>
            <person name="Bryant D.A."/>
            <person name="Richardson P."/>
        </authorList>
    </citation>
    <scope>NUCLEOTIDE SEQUENCE [LARGE SCALE GENOMIC DNA]</scope>
    <source>
        <strain evidence="8 9">DSM 266</strain>
    </source>
</reference>
<dbReference type="KEGG" id="cph:Cpha266_1018"/>
<evidence type="ECO:0000256" key="6">
    <source>
        <dbReference type="SAM" id="Phobius"/>
    </source>
</evidence>
<evidence type="ECO:0000256" key="4">
    <source>
        <dbReference type="ARBA" id="ARBA00022989"/>
    </source>
</evidence>
<evidence type="ECO:0000256" key="5">
    <source>
        <dbReference type="ARBA" id="ARBA00023136"/>
    </source>
</evidence>
<evidence type="ECO:0000313" key="9">
    <source>
        <dbReference type="Proteomes" id="UP000008701"/>
    </source>
</evidence>
<dbReference type="InterPro" id="IPR051311">
    <property type="entry name" value="DedA_domain"/>
</dbReference>
<gene>
    <name evidence="8" type="ordered locus">Cpha266_1018</name>
</gene>
<name>A1BF88_CHLPD</name>
<dbReference type="Proteomes" id="UP000008701">
    <property type="component" value="Chromosome"/>
</dbReference>
<dbReference type="AlphaFoldDB" id="A1BF88"/>
<keyword evidence="4 6" id="KW-1133">Transmembrane helix</keyword>
<feature type="transmembrane region" description="Helical" evidence="6">
    <location>
        <begin position="52"/>
        <end position="75"/>
    </location>
</feature>
<evidence type="ECO:0000259" key="7">
    <source>
        <dbReference type="Pfam" id="PF09335"/>
    </source>
</evidence>
<evidence type="ECO:0000256" key="1">
    <source>
        <dbReference type="ARBA" id="ARBA00004651"/>
    </source>
</evidence>
<proteinExistence type="predicted"/>
<dbReference type="GO" id="GO:0005886">
    <property type="term" value="C:plasma membrane"/>
    <property type="evidence" value="ECO:0007669"/>
    <property type="project" value="UniProtKB-SubCell"/>
</dbReference>
<dbReference type="PANTHER" id="PTHR42709:SF6">
    <property type="entry name" value="UNDECAPRENYL PHOSPHATE TRANSPORTER A"/>
    <property type="match status" value="1"/>
</dbReference>